<dbReference type="InterPro" id="IPR013221">
    <property type="entry name" value="Mur_ligase_cen"/>
</dbReference>
<dbReference type="GO" id="GO:0051301">
    <property type="term" value="P:cell division"/>
    <property type="evidence" value="ECO:0007669"/>
    <property type="project" value="UniProtKB-KW"/>
</dbReference>
<dbReference type="InterPro" id="IPR036615">
    <property type="entry name" value="Mur_ligase_C_dom_sf"/>
</dbReference>
<dbReference type="GO" id="GO:0008360">
    <property type="term" value="P:regulation of cell shape"/>
    <property type="evidence" value="ECO:0007669"/>
    <property type="project" value="UniProtKB-KW"/>
</dbReference>
<evidence type="ECO:0000313" key="18">
    <source>
        <dbReference type="EMBL" id="GJM60536.1"/>
    </source>
</evidence>
<evidence type="ECO:0000256" key="12">
    <source>
        <dbReference type="ARBA" id="ARBA00023316"/>
    </source>
</evidence>
<keyword evidence="12 14" id="KW-0961">Cell wall biogenesis/degradation</keyword>
<evidence type="ECO:0000256" key="10">
    <source>
        <dbReference type="ARBA" id="ARBA00022984"/>
    </source>
</evidence>
<dbReference type="InterPro" id="IPR000713">
    <property type="entry name" value="Mur_ligase_N"/>
</dbReference>
<reference evidence="18 19" key="1">
    <citation type="submission" date="2021-12" db="EMBL/GenBank/DDBJ databases">
        <title>Genome sequencing of bacteria with rrn-lacking chromosome and rrn-plasmid.</title>
        <authorList>
            <person name="Anda M."/>
            <person name="Iwasaki W."/>
        </authorList>
    </citation>
    <scope>NUCLEOTIDE SEQUENCE [LARGE SCALE GENOMIC DNA]</scope>
    <source>
        <strain evidence="18 19">NBRC 15940</strain>
    </source>
</reference>
<name>A0AAN5AKL0_9BACT</name>
<evidence type="ECO:0000259" key="17">
    <source>
        <dbReference type="Pfam" id="PF08245"/>
    </source>
</evidence>
<evidence type="ECO:0000256" key="3">
    <source>
        <dbReference type="ARBA" id="ARBA00012211"/>
    </source>
</evidence>
<keyword evidence="19" id="KW-1185">Reference proteome</keyword>
<keyword evidence="10 14" id="KW-0573">Peptidoglycan synthesis</keyword>
<dbReference type="InterPro" id="IPR036565">
    <property type="entry name" value="Mur-like_cat_sf"/>
</dbReference>
<keyword evidence="9 14" id="KW-0133">Cell shape</keyword>
<dbReference type="EMBL" id="BQKE01000001">
    <property type="protein sequence ID" value="GJM60536.1"/>
    <property type="molecule type" value="Genomic_DNA"/>
</dbReference>
<dbReference type="GO" id="GO:0071555">
    <property type="term" value="P:cell wall organization"/>
    <property type="evidence" value="ECO:0007669"/>
    <property type="project" value="UniProtKB-KW"/>
</dbReference>
<dbReference type="GO" id="GO:0005737">
    <property type="term" value="C:cytoplasm"/>
    <property type="evidence" value="ECO:0007669"/>
    <property type="project" value="UniProtKB-SubCell"/>
</dbReference>
<dbReference type="Gene3D" id="3.90.190.20">
    <property type="entry name" value="Mur ligase, C-terminal domain"/>
    <property type="match status" value="1"/>
</dbReference>
<keyword evidence="7 14" id="KW-0547">Nucleotide-binding</keyword>
<dbReference type="SUPFAM" id="SSF53623">
    <property type="entry name" value="MurD-like peptide ligases, catalytic domain"/>
    <property type="match status" value="1"/>
</dbReference>
<comment type="pathway">
    <text evidence="2 14">Cell wall biogenesis; peptidoglycan biosynthesis.</text>
</comment>
<feature type="domain" description="Mur ligase central" evidence="17">
    <location>
        <begin position="121"/>
        <end position="298"/>
    </location>
</feature>
<evidence type="ECO:0000259" key="16">
    <source>
        <dbReference type="Pfam" id="PF02875"/>
    </source>
</evidence>
<evidence type="ECO:0000256" key="1">
    <source>
        <dbReference type="ARBA" id="ARBA00004496"/>
    </source>
</evidence>
<evidence type="ECO:0000256" key="6">
    <source>
        <dbReference type="ARBA" id="ARBA00022618"/>
    </source>
</evidence>
<dbReference type="SUPFAM" id="SSF51984">
    <property type="entry name" value="MurCD N-terminal domain"/>
    <property type="match status" value="1"/>
</dbReference>
<comment type="function">
    <text evidence="14">Cell wall formation.</text>
</comment>
<comment type="catalytic activity">
    <reaction evidence="13 14">
        <text>UDP-N-acetyl-alpha-D-muramate + L-alanine + ATP = UDP-N-acetyl-alpha-D-muramoyl-L-alanine + ADP + phosphate + H(+)</text>
        <dbReference type="Rhea" id="RHEA:23372"/>
        <dbReference type="ChEBI" id="CHEBI:15378"/>
        <dbReference type="ChEBI" id="CHEBI:30616"/>
        <dbReference type="ChEBI" id="CHEBI:43474"/>
        <dbReference type="ChEBI" id="CHEBI:57972"/>
        <dbReference type="ChEBI" id="CHEBI:70757"/>
        <dbReference type="ChEBI" id="CHEBI:83898"/>
        <dbReference type="ChEBI" id="CHEBI:456216"/>
        <dbReference type="EC" id="6.3.2.8"/>
    </reaction>
</comment>
<evidence type="ECO:0000256" key="8">
    <source>
        <dbReference type="ARBA" id="ARBA00022840"/>
    </source>
</evidence>
<accession>A0AAN5AKL0</accession>
<dbReference type="PANTHER" id="PTHR43445">
    <property type="entry name" value="UDP-N-ACETYLMURAMATE--L-ALANINE LIGASE-RELATED"/>
    <property type="match status" value="1"/>
</dbReference>
<dbReference type="InterPro" id="IPR050061">
    <property type="entry name" value="MurCDEF_pg_biosynth"/>
</dbReference>
<dbReference type="HAMAP" id="MF_00046">
    <property type="entry name" value="MurC"/>
    <property type="match status" value="1"/>
</dbReference>
<dbReference type="GO" id="GO:0005524">
    <property type="term" value="F:ATP binding"/>
    <property type="evidence" value="ECO:0007669"/>
    <property type="project" value="UniProtKB-UniRule"/>
</dbReference>
<feature type="binding site" evidence="14">
    <location>
        <begin position="123"/>
        <end position="129"/>
    </location>
    <ligand>
        <name>ATP</name>
        <dbReference type="ChEBI" id="CHEBI:30616"/>
    </ligand>
</feature>
<dbReference type="Gene3D" id="3.40.1190.10">
    <property type="entry name" value="Mur-like, catalytic domain"/>
    <property type="match status" value="1"/>
</dbReference>
<proteinExistence type="inferred from homology"/>
<evidence type="ECO:0000256" key="13">
    <source>
        <dbReference type="ARBA" id="ARBA00047833"/>
    </source>
</evidence>
<protein>
    <recommendedName>
        <fullName evidence="3 14">UDP-N-acetylmuramate--L-alanine ligase</fullName>
        <ecNumber evidence="3 14">6.3.2.8</ecNumber>
    </recommendedName>
    <alternativeName>
        <fullName evidence="14">UDP-N-acetylmuramoyl-L-alanine synthetase</fullName>
    </alternativeName>
</protein>
<gene>
    <name evidence="14" type="primary">murC</name>
    <name evidence="18" type="ORF">PEDI_10880</name>
</gene>
<keyword evidence="6 14" id="KW-0132">Cell division</keyword>
<keyword evidence="8 14" id="KW-0067">ATP-binding</keyword>
<comment type="subcellular location">
    <subcellularLocation>
        <location evidence="1 14">Cytoplasm</location>
    </subcellularLocation>
</comment>
<feature type="domain" description="Mur ligase N-terminal catalytic" evidence="15">
    <location>
        <begin position="12"/>
        <end position="115"/>
    </location>
</feature>
<organism evidence="18 19">
    <name type="scientific">Persicobacter diffluens</name>
    <dbReference type="NCBI Taxonomy" id="981"/>
    <lineage>
        <taxon>Bacteria</taxon>
        <taxon>Pseudomonadati</taxon>
        <taxon>Bacteroidota</taxon>
        <taxon>Cytophagia</taxon>
        <taxon>Cytophagales</taxon>
        <taxon>Persicobacteraceae</taxon>
        <taxon>Persicobacter</taxon>
    </lineage>
</organism>
<dbReference type="Pfam" id="PF01225">
    <property type="entry name" value="Mur_ligase"/>
    <property type="match status" value="1"/>
</dbReference>
<evidence type="ECO:0000256" key="4">
    <source>
        <dbReference type="ARBA" id="ARBA00022490"/>
    </source>
</evidence>
<dbReference type="Proteomes" id="UP001310022">
    <property type="component" value="Unassembled WGS sequence"/>
</dbReference>
<evidence type="ECO:0000313" key="19">
    <source>
        <dbReference type="Proteomes" id="UP001310022"/>
    </source>
</evidence>
<dbReference type="AlphaFoldDB" id="A0AAN5AKL0"/>
<evidence type="ECO:0000256" key="2">
    <source>
        <dbReference type="ARBA" id="ARBA00004752"/>
    </source>
</evidence>
<evidence type="ECO:0000259" key="15">
    <source>
        <dbReference type="Pfam" id="PF01225"/>
    </source>
</evidence>
<evidence type="ECO:0000256" key="5">
    <source>
        <dbReference type="ARBA" id="ARBA00022598"/>
    </source>
</evidence>
<keyword evidence="11 14" id="KW-0131">Cell cycle</keyword>
<dbReference type="Gene3D" id="3.40.50.720">
    <property type="entry name" value="NAD(P)-binding Rossmann-like Domain"/>
    <property type="match status" value="1"/>
</dbReference>
<keyword evidence="4 14" id="KW-0963">Cytoplasm</keyword>
<dbReference type="RefSeq" id="WP_338236260.1">
    <property type="nucleotide sequence ID" value="NZ_BQKE01000001.1"/>
</dbReference>
<evidence type="ECO:0000256" key="9">
    <source>
        <dbReference type="ARBA" id="ARBA00022960"/>
    </source>
</evidence>
<evidence type="ECO:0000256" key="7">
    <source>
        <dbReference type="ARBA" id="ARBA00022741"/>
    </source>
</evidence>
<comment type="similarity">
    <text evidence="14">Belongs to the MurCDEF family.</text>
</comment>
<dbReference type="GO" id="GO:0009252">
    <property type="term" value="P:peptidoglycan biosynthetic process"/>
    <property type="evidence" value="ECO:0007669"/>
    <property type="project" value="UniProtKB-UniRule"/>
</dbReference>
<dbReference type="InterPro" id="IPR005758">
    <property type="entry name" value="UDP-N-AcMur_Ala_ligase_MurC"/>
</dbReference>
<sequence>MKFMEGQDFHTVYFIGIGGIGMSNLARYFHQRGAKVSGYDKTPSPLTRKLEQEGMPVYYEEDIAHIPQDIKNKKAGTLVVYTPAIPKEHQELVFLKSAGVALFKRSEVLGLLSRNLYTIGVAGTHGKTSTSTMLAHLLHHGGKDTAAFLGGISVNFDSNLLVNASSDALCVVEADEFDRSFHRLSPREAIITSAGADHLDIYGTHEALLQAFREYIDKLPVGGHLIIQEEIANLADHRTDISIITYGIDSGMAQAQDIRADQGAFLFDYKSEDCFIQDLKLYVPGFHNVENMVAAITIARGHGLSDAAIKKAVADFQGVKRRFEYIVKQEDRIYIDDYAHHPEEIEACLKSVRALFPDKKLSIAFQPHLFSRTQDFMEDFGKALGLADEVFLLDIYPARELPIPGVSAEVLLEKISAKSKTLLSKEGLLERIKQDLPHLFLTLGAGDIDRLIPEIKAILQAEQAN</sequence>
<feature type="domain" description="Mur ligase C-terminal" evidence="16">
    <location>
        <begin position="321"/>
        <end position="417"/>
    </location>
</feature>
<comment type="caution">
    <text evidence="18">The sequence shown here is derived from an EMBL/GenBank/DDBJ whole genome shotgun (WGS) entry which is preliminary data.</text>
</comment>
<dbReference type="NCBIfam" id="TIGR01082">
    <property type="entry name" value="murC"/>
    <property type="match status" value="1"/>
</dbReference>
<dbReference type="PANTHER" id="PTHR43445:SF3">
    <property type="entry name" value="UDP-N-ACETYLMURAMATE--L-ALANINE LIGASE"/>
    <property type="match status" value="1"/>
</dbReference>
<dbReference type="SUPFAM" id="SSF53244">
    <property type="entry name" value="MurD-like peptide ligases, peptide-binding domain"/>
    <property type="match status" value="1"/>
</dbReference>
<evidence type="ECO:0000256" key="11">
    <source>
        <dbReference type="ARBA" id="ARBA00023306"/>
    </source>
</evidence>
<evidence type="ECO:0000256" key="14">
    <source>
        <dbReference type="HAMAP-Rule" id="MF_00046"/>
    </source>
</evidence>
<dbReference type="Pfam" id="PF08245">
    <property type="entry name" value="Mur_ligase_M"/>
    <property type="match status" value="1"/>
</dbReference>
<keyword evidence="5 14" id="KW-0436">Ligase</keyword>
<dbReference type="EC" id="6.3.2.8" evidence="3 14"/>
<dbReference type="InterPro" id="IPR004101">
    <property type="entry name" value="Mur_ligase_C"/>
</dbReference>
<dbReference type="GO" id="GO:0008763">
    <property type="term" value="F:UDP-N-acetylmuramate-L-alanine ligase activity"/>
    <property type="evidence" value="ECO:0007669"/>
    <property type="project" value="UniProtKB-UniRule"/>
</dbReference>
<dbReference type="Pfam" id="PF02875">
    <property type="entry name" value="Mur_ligase_C"/>
    <property type="match status" value="1"/>
</dbReference>